<gene>
    <name evidence="2" type="ORF">GSLYS_00002968001</name>
</gene>
<feature type="non-terminal residue" evidence="2">
    <location>
        <position position="136"/>
    </location>
</feature>
<dbReference type="Pfam" id="PF00373">
    <property type="entry name" value="FERM_M"/>
    <property type="match status" value="1"/>
</dbReference>
<evidence type="ECO:0000313" key="2">
    <source>
        <dbReference type="EMBL" id="CAL1528798.1"/>
    </source>
</evidence>
<dbReference type="AlphaFoldDB" id="A0AAV2H5H1"/>
<protein>
    <recommendedName>
        <fullName evidence="1">FERM domain-containing protein</fullName>
    </recommendedName>
</protein>
<dbReference type="PROSITE" id="PS50057">
    <property type="entry name" value="FERM_3"/>
    <property type="match status" value="1"/>
</dbReference>
<feature type="domain" description="FERM" evidence="1">
    <location>
        <begin position="1"/>
        <end position="136"/>
    </location>
</feature>
<reference evidence="2 3" key="1">
    <citation type="submission" date="2024-04" db="EMBL/GenBank/DDBJ databases">
        <authorList>
            <consortium name="Genoscope - CEA"/>
            <person name="William W."/>
        </authorList>
    </citation>
    <scope>NUCLEOTIDE SEQUENCE [LARGE SCALE GENOMIC DNA]</scope>
</reference>
<proteinExistence type="predicted"/>
<accession>A0AAV2H5H1</accession>
<comment type="caution">
    <text evidence="2">The sequence shown here is derived from an EMBL/GenBank/DDBJ whole genome shotgun (WGS) entry which is preliminary data.</text>
</comment>
<sequence length="136" mass="16092">GGEDGNGELTRCFRLNTDSEKLENLRHKKELIRSHRAQRITSTRRSTKLARTLLCTSDSDWQPRESLDLSRFLPPHYTTSKKVRELIEDKQKKLWHTPYYENEVKLKQLYIKICKNLPSYGCKLFQVKEILRGNTQ</sequence>
<dbReference type="InterPro" id="IPR000299">
    <property type="entry name" value="FERM_domain"/>
</dbReference>
<dbReference type="InterPro" id="IPR019748">
    <property type="entry name" value="FERM_central"/>
</dbReference>
<dbReference type="EMBL" id="CAXITT010000038">
    <property type="protein sequence ID" value="CAL1528798.1"/>
    <property type="molecule type" value="Genomic_DNA"/>
</dbReference>
<name>A0AAV2H5H1_LYMST</name>
<evidence type="ECO:0000259" key="1">
    <source>
        <dbReference type="PROSITE" id="PS50057"/>
    </source>
</evidence>
<dbReference type="Proteomes" id="UP001497497">
    <property type="component" value="Unassembled WGS sequence"/>
</dbReference>
<evidence type="ECO:0000313" key="3">
    <source>
        <dbReference type="Proteomes" id="UP001497497"/>
    </source>
</evidence>
<organism evidence="2 3">
    <name type="scientific">Lymnaea stagnalis</name>
    <name type="common">Great pond snail</name>
    <name type="synonym">Helix stagnalis</name>
    <dbReference type="NCBI Taxonomy" id="6523"/>
    <lineage>
        <taxon>Eukaryota</taxon>
        <taxon>Metazoa</taxon>
        <taxon>Spiralia</taxon>
        <taxon>Lophotrochozoa</taxon>
        <taxon>Mollusca</taxon>
        <taxon>Gastropoda</taxon>
        <taxon>Heterobranchia</taxon>
        <taxon>Euthyneura</taxon>
        <taxon>Panpulmonata</taxon>
        <taxon>Hygrophila</taxon>
        <taxon>Lymnaeoidea</taxon>
        <taxon>Lymnaeidae</taxon>
        <taxon>Lymnaea</taxon>
    </lineage>
</organism>
<feature type="non-terminal residue" evidence="2">
    <location>
        <position position="1"/>
    </location>
</feature>
<keyword evidence="3" id="KW-1185">Reference proteome</keyword>